<dbReference type="InterPro" id="IPR012340">
    <property type="entry name" value="NA-bd_OB-fold"/>
</dbReference>
<accession>A0ABY0FLU8</accession>
<keyword evidence="3 8" id="KW-0479">Metal-binding</keyword>
<reference evidence="10 11" key="2">
    <citation type="journal article" date="2020" name="Cell Rep.">
        <title>Acquisition and Adaptation of Ultra-small Parasitic Reduced Genome Bacteria to Mammalian Hosts.</title>
        <authorList>
            <person name="McLean J.S."/>
            <person name="Bor B."/>
            <person name="Kerns K.A."/>
            <person name="Liu Q."/>
            <person name="To T.T."/>
            <person name="Solden L."/>
            <person name="Hendrickson E.L."/>
            <person name="Wrighton K."/>
            <person name="Shi W."/>
            <person name="He X."/>
        </authorList>
    </citation>
    <scope>NUCLEOTIDE SEQUENCE [LARGE SCALE GENOMIC DNA]</scope>
    <source>
        <strain evidence="10 11">TM7_KMM_G3_1_HOT_351</strain>
    </source>
</reference>
<evidence type="ECO:0000256" key="7">
    <source>
        <dbReference type="ARBA" id="ARBA00048573"/>
    </source>
</evidence>
<dbReference type="InterPro" id="IPR018149">
    <property type="entry name" value="Lys-tRNA-synth_II_C"/>
</dbReference>
<evidence type="ECO:0000256" key="2">
    <source>
        <dbReference type="ARBA" id="ARBA00022598"/>
    </source>
</evidence>
<gene>
    <name evidence="10" type="primary">lysS</name>
    <name evidence="10" type="ORF">G3KMM_00509</name>
</gene>
<dbReference type="SUPFAM" id="SSF55681">
    <property type="entry name" value="Class II aaRS and biotin synthetases"/>
    <property type="match status" value="1"/>
</dbReference>
<protein>
    <recommendedName>
        <fullName evidence="1 8">Lysine--tRNA ligase</fullName>
        <ecNumber evidence="1 8">6.1.1.6</ecNumber>
    </recommendedName>
</protein>
<dbReference type="Pfam" id="PF00152">
    <property type="entry name" value="tRNA-synt_2"/>
    <property type="match status" value="1"/>
</dbReference>
<evidence type="ECO:0000256" key="1">
    <source>
        <dbReference type="ARBA" id="ARBA00013166"/>
    </source>
</evidence>
<dbReference type="Proteomes" id="UP001191004">
    <property type="component" value="Unassembled WGS sequence"/>
</dbReference>
<reference evidence="10 11" key="1">
    <citation type="journal article" date="2018" name="bioRxiv">
        <title>Evidence of independent acquisition and adaption of ultra-small bacteria to human hosts across the highly diverse yet reduced genomes of the phylum Saccharibacteria.</title>
        <authorList>
            <person name="McLean J.S."/>
            <person name="Bor B."/>
            <person name="To T.T."/>
            <person name="Liu Q."/>
            <person name="Kearns K.A."/>
            <person name="Solden L.M."/>
            <person name="Wrighton K.C."/>
            <person name="He X."/>
            <person name="Shi W."/>
        </authorList>
    </citation>
    <scope>NUCLEOTIDE SEQUENCE [LARGE SCALE GENOMIC DNA]</scope>
    <source>
        <strain evidence="10 11">TM7_KMM_G3_1_HOT_351</strain>
    </source>
</reference>
<keyword evidence="4" id="KW-0547">Nucleotide-binding</keyword>
<evidence type="ECO:0000313" key="10">
    <source>
        <dbReference type="EMBL" id="RYC73191.1"/>
    </source>
</evidence>
<dbReference type="NCBIfam" id="TIGR00499">
    <property type="entry name" value="lysS_bact"/>
    <property type="match status" value="1"/>
</dbReference>
<keyword evidence="6" id="KW-0030">Aminoacyl-tRNA synthetase</keyword>
<evidence type="ECO:0000256" key="8">
    <source>
        <dbReference type="RuleBase" id="RU000336"/>
    </source>
</evidence>
<dbReference type="InterPro" id="IPR045864">
    <property type="entry name" value="aa-tRNA-synth_II/BPL/LPL"/>
</dbReference>
<evidence type="ECO:0000259" key="9">
    <source>
        <dbReference type="PROSITE" id="PS50862"/>
    </source>
</evidence>
<dbReference type="InterPro" id="IPR044136">
    <property type="entry name" value="Lys-tRNA-ligase_II_N"/>
</dbReference>
<dbReference type="Gene3D" id="3.30.930.10">
    <property type="entry name" value="Bira Bifunctional Protein, Domain 2"/>
    <property type="match status" value="1"/>
</dbReference>
<dbReference type="Pfam" id="PF01336">
    <property type="entry name" value="tRNA_anti-codon"/>
    <property type="match status" value="1"/>
</dbReference>
<dbReference type="PRINTS" id="PR00982">
    <property type="entry name" value="TRNASYNTHLYS"/>
</dbReference>
<dbReference type="PANTHER" id="PTHR42918:SF15">
    <property type="entry name" value="LYSINE--TRNA LIGASE, CHLOROPLASTIC_MITOCHONDRIAL"/>
    <property type="match status" value="1"/>
</dbReference>
<name>A0ABY0FLU8_9BACT</name>
<dbReference type="RefSeq" id="WP_129605196.1">
    <property type="nucleotide sequence ID" value="NZ_PRLL01000023.1"/>
</dbReference>
<comment type="catalytic activity">
    <reaction evidence="7 8">
        <text>tRNA(Lys) + L-lysine + ATP = L-lysyl-tRNA(Lys) + AMP + diphosphate</text>
        <dbReference type="Rhea" id="RHEA:20792"/>
        <dbReference type="Rhea" id="RHEA-COMP:9696"/>
        <dbReference type="Rhea" id="RHEA-COMP:9697"/>
        <dbReference type="ChEBI" id="CHEBI:30616"/>
        <dbReference type="ChEBI" id="CHEBI:32551"/>
        <dbReference type="ChEBI" id="CHEBI:33019"/>
        <dbReference type="ChEBI" id="CHEBI:78442"/>
        <dbReference type="ChEBI" id="CHEBI:78529"/>
        <dbReference type="ChEBI" id="CHEBI:456215"/>
        <dbReference type="EC" id="6.1.1.6"/>
    </reaction>
</comment>
<keyword evidence="5" id="KW-0067">ATP-binding</keyword>
<dbReference type="EC" id="6.1.1.6" evidence="1 8"/>
<feature type="domain" description="Aminoacyl-transfer RNA synthetases class-II family profile" evidence="9">
    <location>
        <begin position="171"/>
        <end position="336"/>
    </location>
</feature>
<dbReference type="PROSITE" id="PS50862">
    <property type="entry name" value="AA_TRNA_LIGASE_II"/>
    <property type="match status" value="1"/>
</dbReference>
<dbReference type="InterPro" id="IPR004364">
    <property type="entry name" value="Aa-tRNA-synt_II"/>
</dbReference>
<comment type="caution">
    <text evidence="10">The sequence shown here is derived from an EMBL/GenBank/DDBJ whole genome shotgun (WGS) entry which is preliminary data.</text>
</comment>
<dbReference type="EMBL" id="PRLL01000023">
    <property type="protein sequence ID" value="RYC73191.1"/>
    <property type="molecule type" value="Genomic_DNA"/>
</dbReference>
<evidence type="ECO:0000256" key="3">
    <source>
        <dbReference type="ARBA" id="ARBA00022723"/>
    </source>
</evidence>
<dbReference type="InterPro" id="IPR004365">
    <property type="entry name" value="NA-bd_OB_tRNA"/>
</dbReference>
<dbReference type="NCBIfam" id="NF001756">
    <property type="entry name" value="PRK00484.1"/>
    <property type="match status" value="1"/>
</dbReference>
<dbReference type="CDD" id="cd04322">
    <property type="entry name" value="LysRS_N"/>
    <property type="match status" value="1"/>
</dbReference>
<evidence type="ECO:0000256" key="6">
    <source>
        <dbReference type="ARBA" id="ARBA00023146"/>
    </source>
</evidence>
<dbReference type="GO" id="GO:0004824">
    <property type="term" value="F:lysine-tRNA ligase activity"/>
    <property type="evidence" value="ECO:0007669"/>
    <property type="project" value="UniProtKB-EC"/>
</dbReference>
<keyword evidence="8" id="KW-0460">Magnesium</keyword>
<dbReference type="PANTHER" id="PTHR42918">
    <property type="entry name" value="LYSYL-TRNA SYNTHETASE"/>
    <property type="match status" value="1"/>
</dbReference>
<keyword evidence="2 10" id="KW-0436">Ligase</keyword>
<dbReference type="InterPro" id="IPR002313">
    <property type="entry name" value="Lys-tRNA-ligase_II"/>
</dbReference>
<sequence>MTTISDYRDERLRKLSEIKNLGIDPYPAHSNRDTKISEILENFESLDQKEVTIAGRITAIRSFGKLAFVKIRDYFGEIQLFMKQSDDIKEGLLSVKTLKLLDLGDFIEATGLVGKSQTGEISVFTDAVRLLTKALRPLPGRDGFTNKEERYRRRYVDMNVNPEVRERLVRRSRFWQATRDFMNEHGFIEINTPILEHTTGGADAAPFVTHMDALDEDFYLRISQELPLKRLLGAGFEKVYDIGPRFRNEGVDDEHLPEHIAFESYAAFEDYRDGMDFYEEMIKYVAMKTWGTLQFTVGGFEIDLSQKWPRIKYADLIKQHFDIDVFNPDRAKIVQILKANNVEVKPNQADSRLIDNLWKLIRKESGGPFWLIEEPLSLSPLAKISPDNPLVTERFHPVIAGTEMGNGYSELNDPIDQLARFEEQQAMRDSGDDEAQMLDMDFVEMLEYGMPPACGWGNSERNFWLLEGVSGREAVPFPIIKRKTDN</sequence>
<evidence type="ECO:0000313" key="11">
    <source>
        <dbReference type="Proteomes" id="UP001191004"/>
    </source>
</evidence>
<proteinExistence type="predicted"/>
<dbReference type="InterPro" id="IPR006195">
    <property type="entry name" value="aa-tRNA-synth_II"/>
</dbReference>
<dbReference type="Gene3D" id="2.40.50.140">
    <property type="entry name" value="Nucleic acid-binding proteins"/>
    <property type="match status" value="1"/>
</dbReference>
<comment type="cofactor">
    <cofactor evidence="8">
        <name>Mg(2+)</name>
        <dbReference type="ChEBI" id="CHEBI:18420"/>
    </cofactor>
    <text evidence="8">Binds 3 Mg(2+) ions per subunit.</text>
</comment>
<evidence type="ECO:0000256" key="5">
    <source>
        <dbReference type="ARBA" id="ARBA00022840"/>
    </source>
</evidence>
<evidence type="ECO:0000256" key="4">
    <source>
        <dbReference type="ARBA" id="ARBA00022741"/>
    </source>
</evidence>
<organism evidence="10 11">
    <name type="scientific">Candidatus Nanosyncoccus nanoralicus</name>
    <dbReference type="NCBI Taxonomy" id="2171996"/>
    <lineage>
        <taxon>Bacteria</taxon>
        <taxon>Candidatus Saccharimonadota</taxon>
        <taxon>Candidatus Nanosyncoccalia</taxon>
        <taxon>Candidatus Nanosyncoccales</taxon>
        <taxon>Candidatus Nanosyncoccaceae</taxon>
        <taxon>Candidatus Nanosyncoccus</taxon>
    </lineage>
</organism>
<keyword evidence="11" id="KW-1185">Reference proteome</keyword>
<dbReference type="SUPFAM" id="SSF50249">
    <property type="entry name" value="Nucleic acid-binding proteins"/>
    <property type="match status" value="1"/>
</dbReference>